<sequence>MITPCRPEEFAARGVIRETRGHTQEVRQHDIIHLFIIGKPTENEDFVTAKLFNESQSHRDIILIDVVDSYKNLTLKSIMILRWITDYCSNTKYLLKVDSDILVNLNNLISFLESAPRSSYVTGNVNEFPVAFRKRTVKNPVTKEEWPLANYPPRPSGTSYIISGDVVARLYRASLRTRLLNIEDVYIGILLTVIGVRPQKQEGFMVRAKTTCLPKCCQNNAITYNFDGSENLIEHNKEVKLLNLTGHCM</sequence>
<proteinExistence type="inferred from homology"/>
<dbReference type="GeneID" id="102806097"/>
<organism evidence="11 12">
    <name type="scientific">Saccoglossus kowalevskii</name>
    <name type="common">Acorn worm</name>
    <dbReference type="NCBI Taxonomy" id="10224"/>
    <lineage>
        <taxon>Eukaryota</taxon>
        <taxon>Metazoa</taxon>
        <taxon>Hemichordata</taxon>
        <taxon>Enteropneusta</taxon>
        <taxon>Harrimaniidae</taxon>
        <taxon>Saccoglossus</taxon>
    </lineage>
</organism>
<evidence type="ECO:0000256" key="8">
    <source>
        <dbReference type="ARBA" id="ARBA00023034"/>
    </source>
</evidence>
<keyword evidence="7" id="KW-1133">Transmembrane helix</keyword>
<keyword evidence="5" id="KW-0812">Transmembrane</keyword>
<evidence type="ECO:0000256" key="9">
    <source>
        <dbReference type="ARBA" id="ARBA00023136"/>
    </source>
</evidence>
<evidence type="ECO:0000256" key="4">
    <source>
        <dbReference type="ARBA" id="ARBA00022679"/>
    </source>
</evidence>
<keyword evidence="3 10" id="KW-0328">Glycosyltransferase</keyword>
<keyword evidence="8 10" id="KW-0333">Golgi apparatus</keyword>
<evidence type="ECO:0000313" key="11">
    <source>
        <dbReference type="Proteomes" id="UP000694865"/>
    </source>
</evidence>
<evidence type="ECO:0000256" key="7">
    <source>
        <dbReference type="ARBA" id="ARBA00022989"/>
    </source>
</evidence>
<protein>
    <recommendedName>
        <fullName evidence="10">Hexosyltransferase</fullName>
        <ecNumber evidence="10">2.4.1.-</ecNumber>
    </recommendedName>
</protein>
<dbReference type="PANTHER" id="PTHR11214:SF314">
    <property type="entry name" value="HEXOSYLTRANSFERASE"/>
    <property type="match status" value="1"/>
</dbReference>
<comment type="similarity">
    <text evidence="2 10">Belongs to the glycosyltransferase 31 family.</text>
</comment>
<keyword evidence="6" id="KW-0735">Signal-anchor</keyword>
<keyword evidence="11" id="KW-1185">Reference proteome</keyword>
<evidence type="ECO:0000256" key="2">
    <source>
        <dbReference type="ARBA" id="ARBA00008661"/>
    </source>
</evidence>
<keyword evidence="4" id="KW-0808">Transferase</keyword>
<evidence type="ECO:0000256" key="3">
    <source>
        <dbReference type="ARBA" id="ARBA00022676"/>
    </source>
</evidence>
<evidence type="ECO:0000256" key="5">
    <source>
        <dbReference type="ARBA" id="ARBA00022692"/>
    </source>
</evidence>
<keyword evidence="9" id="KW-0472">Membrane</keyword>
<evidence type="ECO:0000256" key="6">
    <source>
        <dbReference type="ARBA" id="ARBA00022968"/>
    </source>
</evidence>
<dbReference type="Pfam" id="PF01762">
    <property type="entry name" value="Galactosyl_T"/>
    <property type="match status" value="1"/>
</dbReference>
<dbReference type="InterPro" id="IPR002659">
    <property type="entry name" value="Glyco_trans_31"/>
</dbReference>
<dbReference type="Proteomes" id="UP000694865">
    <property type="component" value="Unplaced"/>
</dbReference>
<dbReference type="RefSeq" id="XP_006818783.1">
    <property type="nucleotide sequence ID" value="XM_006818720.1"/>
</dbReference>
<evidence type="ECO:0000256" key="1">
    <source>
        <dbReference type="ARBA" id="ARBA00004323"/>
    </source>
</evidence>
<evidence type="ECO:0000313" key="12">
    <source>
        <dbReference type="RefSeq" id="XP_006818783.1"/>
    </source>
</evidence>
<accession>A0ABM0MFJ2</accession>
<dbReference type="PANTHER" id="PTHR11214">
    <property type="entry name" value="BETA-1,3-N-ACETYLGLUCOSAMINYLTRANSFERASE"/>
    <property type="match status" value="1"/>
</dbReference>
<evidence type="ECO:0000256" key="10">
    <source>
        <dbReference type="RuleBase" id="RU363063"/>
    </source>
</evidence>
<name>A0ABM0MFJ2_SACKO</name>
<reference evidence="12" key="1">
    <citation type="submission" date="2025-08" db="UniProtKB">
        <authorList>
            <consortium name="RefSeq"/>
        </authorList>
    </citation>
    <scope>IDENTIFICATION</scope>
    <source>
        <tissue evidence="12">Testes</tissue>
    </source>
</reference>
<gene>
    <name evidence="12" type="primary">LOC102806097</name>
</gene>
<dbReference type="EC" id="2.4.1.-" evidence="10"/>
<comment type="subcellular location">
    <subcellularLocation>
        <location evidence="1 10">Golgi apparatus membrane</location>
        <topology evidence="1 10">Single-pass type II membrane protein</topology>
    </subcellularLocation>
</comment>
<dbReference type="Gene3D" id="3.90.550.50">
    <property type="match status" value="1"/>
</dbReference>